<evidence type="ECO:0000313" key="2">
    <source>
        <dbReference type="EMBL" id="URI14617.1"/>
    </source>
</evidence>
<keyword evidence="1" id="KW-0812">Transmembrane</keyword>
<evidence type="ECO:0000313" key="3">
    <source>
        <dbReference type="Proteomes" id="UP001055429"/>
    </source>
</evidence>
<gene>
    <name evidence="2" type="ORF">M8231_12455</name>
</gene>
<dbReference type="Proteomes" id="UP001055429">
    <property type="component" value="Chromosome"/>
</dbReference>
<proteinExistence type="predicted"/>
<keyword evidence="1" id="KW-0472">Membrane</keyword>
<dbReference type="EMBL" id="CP097649">
    <property type="protein sequence ID" value="URI14617.1"/>
    <property type="molecule type" value="Genomic_DNA"/>
</dbReference>
<organism evidence="2 3">
    <name type="scientific">Brevundimonas albigilva</name>
    <dbReference type="NCBI Taxonomy" id="1312364"/>
    <lineage>
        <taxon>Bacteria</taxon>
        <taxon>Pseudomonadati</taxon>
        <taxon>Pseudomonadota</taxon>
        <taxon>Alphaproteobacteria</taxon>
        <taxon>Caulobacterales</taxon>
        <taxon>Caulobacteraceae</taxon>
        <taxon>Brevundimonas</taxon>
    </lineage>
</organism>
<feature type="transmembrane region" description="Helical" evidence="1">
    <location>
        <begin position="46"/>
        <end position="69"/>
    </location>
</feature>
<keyword evidence="3" id="KW-1185">Reference proteome</keyword>
<evidence type="ECO:0000256" key="1">
    <source>
        <dbReference type="SAM" id="Phobius"/>
    </source>
</evidence>
<feature type="transmembrane region" description="Helical" evidence="1">
    <location>
        <begin position="12"/>
        <end position="34"/>
    </location>
</feature>
<accession>A0ABY4SM17</accession>
<reference evidence="2" key="1">
    <citation type="submission" date="2022-05" db="EMBL/GenBank/DDBJ databases">
        <title>Brevundimonas albigilva TT17 genome sequence.</title>
        <authorList>
            <person name="Lee K."/>
            <person name="Son H."/>
        </authorList>
    </citation>
    <scope>NUCLEOTIDE SEQUENCE</scope>
    <source>
        <strain evidence="2">TT17</strain>
    </source>
</reference>
<sequence length="91" mass="9855">MRGPGRDRIVRLLLALLLAGFVAAVATALLNVAWSLMGGGDLTLHGWIALTLGVVGTVLLTWVLMALAFKSNREGWDDRVDNRLDPGREDD</sequence>
<dbReference type="RefSeq" id="WP_250201570.1">
    <property type="nucleotide sequence ID" value="NZ_CP097649.1"/>
</dbReference>
<keyword evidence="1" id="KW-1133">Transmembrane helix</keyword>
<protein>
    <submittedName>
        <fullName evidence="2">Uncharacterized protein</fullName>
    </submittedName>
</protein>
<name>A0ABY4SM17_9CAUL</name>